<proteinExistence type="predicted"/>
<name>A0AAN9N045_CANGL</name>
<comment type="caution">
    <text evidence="1">The sequence shown here is derived from an EMBL/GenBank/DDBJ whole genome shotgun (WGS) entry which is preliminary data.</text>
</comment>
<reference evidence="1 2" key="1">
    <citation type="submission" date="2024-01" db="EMBL/GenBank/DDBJ databases">
        <title>The genomes of 5 underutilized Papilionoideae crops provide insights into root nodulation and disease resistanc.</title>
        <authorList>
            <person name="Jiang F."/>
        </authorList>
    </citation>
    <scope>NUCLEOTIDE SEQUENCE [LARGE SCALE GENOMIC DNA]</scope>
    <source>
        <strain evidence="1">LVBAO_FW01</strain>
        <tissue evidence="1">Leaves</tissue>
    </source>
</reference>
<protein>
    <submittedName>
        <fullName evidence="1">Uncharacterized protein</fullName>
    </submittedName>
</protein>
<evidence type="ECO:0000313" key="2">
    <source>
        <dbReference type="Proteomes" id="UP001367508"/>
    </source>
</evidence>
<evidence type="ECO:0000313" key="1">
    <source>
        <dbReference type="EMBL" id="KAK7363161.1"/>
    </source>
</evidence>
<sequence>MLSKEIHEVGFGIEPNELASIVRSHDTKCLEHHDGVGGAAKVVCGHCKRMLIHLMLAKRVQDGPTEMLVTSIGTWTG</sequence>
<dbReference type="EMBL" id="JAYMYQ010000001">
    <property type="protein sequence ID" value="KAK7363161.1"/>
    <property type="molecule type" value="Genomic_DNA"/>
</dbReference>
<dbReference type="Proteomes" id="UP001367508">
    <property type="component" value="Unassembled WGS sequence"/>
</dbReference>
<organism evidence="1 2">
    <name type="scientific">Canavalia gladiata</name>
    <name type="common">Sword bean</name>
    <name type="synonym">Dolichos gladiatus</name>
    <dbReference type="NCBI Taxonomy" id="3824"/>
    <lineage>
        <taxon>Eukaryota</taxon>
        <taxon>Viridiplantae</taxon>
        <taxon>Streptophyta</taxon>
        <taxon>Embryophyta</taxon>
        <taxon>Tracheophyta</taxon>
        <taxon>Spermatophyta</taxon>
        <taxon>Magnoliopsida</taxon>
        <taxon>eudicotyledons</taxon>
        <taxon>Gunneridae</taxon>
        <taxon>Pentapetalae</taxon>
        <taxon>rosids</taxon>
        <taxon>fabids</taxon>
        <taxon>Fabales</taxon>
        <taxon>Fabaceae</taxon>
        <taxon>Papilionoideae</taxon>
        <taxon>50 kb inversion clade</taxon>
        <taxon>NPAAA clade</taxon>
        <taxon>indigoferoid/millettioid clade</taxon>
        <taxon>Phaseoleae</taxon>
        <taxon>Canavalia</taxon>
    </lineage>
</organism>
<keyword evidence="2" id="KW-1185">Reference proteome</keyword>
<gene>
    <name evidence="1" type="ORF">VNO77_05292</name>
</gene>
<dbReference type="AlphaFoldDB" id="A0AAN9N045"/>
<accession>A0AAN9N045</accession>